<feature type="domain" description="DUF7704" evidence="2">
    <location>
        <begin position="8"/>
        <end position="146"/>
    </location>
</feature>
<evidence type="ECO:0000313" key="4">
    <source>
        <dbReference type="Proteomes" id="UP000325780"/>
    </source>
</evidence>
<protein>
    <recommendedName>
        <fullName evidence="2">DUF7704 domain-containing protein</fullName>
    </recommendedName>
</protein>
<keyword evidence="1" id="KW-1133">Transmembrane helix</keyword>
<dbReference type="Pfam" id="PF24803">
    <property type="entry name" value="DUF7704"/>
    <property type="match status" value="1"/>
</dbReference>
<dbReference type="OrthoDB" id="2937326at2759"/>
<keyword evidence="4" id="KW-1185">Reference proteome</keyword>
<dbReference type="AlphaFoldDB" id="A0A5N6TNW4"/>
<reference evidence="3 4" key="1">
    <citation type="submission" date="2019-04" db="EMBL/GenBank/DDBJ databases">
        <title>Friends and foes A comparative genomics study of 23 Aspergillus species from section Flavi.</title>
        <authorList>
            <consortium name="DOE Joint Genome Institute"/>
            <person name="Kjaerbolling I."/>
            <person name="Vesth T."/>
            <person name="Frisvad J.C."/>
            <person name="Nybo J.L."/>
            <person name="Theobald S."/>
            <person name="Kildgaard S."/>
            <person name="Isbrandt T."/>
            <person name="Kuo A."/>
            <person name="Sato A."/>
            <person name="Lyhne E.K."/>
            <person name="Kogle M.E."/>
            <person name="Wiebenga A."/>
            <person name="Kun R.S."/>
            <person name="Lubbers R.J."/>
            <person name="Makela M.R."/>
            <person name="Barry K."/>
            <person name="Chovatia M."/>
            <person name="Clum A."/>
            <person name="Daum C."/>
            <person name="Haridas S."/>
            <person name="He G."/>
            <person name="LaButti K."/>
            <person name="Lipzen A."/>
            <person name="Mondo S."/>
            <person name="Riley R."/>
            <person name="Salamov A."/>
            <person name="Simmons B.A."/>
            <person name="Magnuson J.K."/>
            <person name="Henrissat B."/>
            <person name="Mortensen U.H."/>
            <person name="Larsen T.O."/>
            <person name="Devries R.P."/>
            <person name="Grigoriev I.V."/>
            <person name="Machida M."/>
            <person name="Baker S.E."/>
            <person name="Andersen M.R."/>
        </authorList>
    </citation>
    <scope>NUCLEOTIDE SEQUENCE [LARGE SCALE GENOMIC DNA]</scope>
    <source>
        <strain evidence="3 4">IBT 18842</strain>
    </source>
</reference>
<evidence type="ECO:0000313" key="3">
    <source>
        <dbReference type="EMBL" id="KAE8147801.1"/>
    </source>
</evidence>
<gene>
    <name evidence="3" type="ORF">BDV25DRAFT_27337</name>
</gene>
<proteinExistence type="predicted"/>
<name>A0A5N6TNW4_ASPAV</name>
<keyword evidence="1" id="KW-0472">Membrane</keyword>
<accession>A0A5N6TNW4</accession>
<dbReference type="Proteomes" id="UP000325780">
    <property type="component" value="Unassembled WGS sequence"/>
</dbReference>
<sequence>MGTVFPSSWPYLLFGVFEPLSCFGGYLFPAGDITKFIVDSTPNVEPPATIHPHSIVLAGQLGNIYALLGFLSFILLYSTRDPKVLRNYVLAYCFSDINHLYATYRGVGWDTFVDPRAWDNVLTWGNIGLTVFMFVNRVLYLCGVFGHAESPKAQGKKRA</sequence>
<feature type="transmembrane region" description="Helical" evidence="1">
    <location>
        <begin position="55"/>
        <end position="77"/>
    </location>
</feature>
<dbReference type="PANTHER" id="PTHR37019">
    <property type="entry name" value="CHROMOSOME 1, WHOLE GENOME SHOTGUN SEQUENCE"/>
    <property type="match status" value="1"/>
</dbReference>
<feature type="transmembrane region" description="Helical" evidence="1">
    <location>
        <begin position="89"/>
        <end position="107"/>
    </location>
</feature>
<dbReference type="EMBL" id="ML742190">
    <property type="protein sequence ID" value="KAE8147801.1"/>
    <property type="molecule type" value="Genomic_DNA"/>
</dbReference>
<organism evidence="3 4">
    <name type="scientific">Aspergillus avenaceus</name>
    <dbReference type="NCBI Taxonomy" id="36643"/>
    <lineage>
        <taxon>Eukaryota</taxon>
        <taxon>Fungi</taxon>
        <taxon>Dikarya</taxon>
        <taxon>Ascomycota</taxon>
        <taxon>Pezizomycotina</taxon>
        <taxon>Eurotiomycetes</taxon>
        <taxon>Eurotiomycetidae</taxon>
        <taxon>Eurotiales</taxon>
        <taxon>Aspergillaceae</taxon>
        <taxon>Aspergillus</taxon>
        <taxon>Aspergillus subgen. Circumdati</taxon>
    </lineage>
</organism>
<evidence type="ECO:0000256" key="1">
    <source>
        <dbReference type="SAM" id="Phobius"/>
    </source>
</evidence>
<feature type="transmembrane region" description="Helical" evidence="1">
    <location>
        <begin position="127"/>
        <end position="148"/>
    </location>
</feature>
<keyword evidence="1" id="KW-0812">Transmembrane</keyword>
<dbReference type="PANTHER" id="PTHR37019:SF2">
    <property type="entry name" value="EXPERA DOMAIN-CONTAINING PROTEIN"/>
    <property type="match status" value="1"/>
</dbReference>
<dbReference type="InterPro" id="IPR056121">
    <property type="entry name" value="DUF7704"/>
</dbReference>
<evidence type="ECO:0000259" key="2">
    <source>
        <dbReference type="Pfam" id="PF24803"/>
    </source>
</evidence>